<feature type="domain" description="Transposase IS204/IS1001/IS1096/IS1165 DDE" evidence="2">
    <location>
        <begin position="161"/>
        <end position="284"/>
    </location>
</feature>
<evidence type="ECO:0000259" key="2">
    <source>
        <dbReference type="Pfam" id="PF01610"/>
    </source>
</evidence>
<dbReference type="RefSeq" id="WP_075833592.1">
    <property type="nucleotide sequence ID" value="NZ_MSTI01000094.1"/>
</dbReference>
<dbReference type="InterPro" id="IPR047951">
    <property type="entry name" value="Transpos_ISL3"/>
</dbReference>
<proteinExistence type="predicted"/>
<gene>
    <name evidence="4" type="ORF">BOO71_0008482</name>
</gene>
<accession>A0A1U7NXC6</accession>
<sequence>MIDLELLSAALFPDSALTILSISQGNDQHLIVSARTSGGQPACPCCQTVSTSLHSHYPRTLADLPCFGQGVQFQLCVRRFRCRERTCPRQVFCERLDGVALRSARMTERLTGTLQGTALQSGASVGRRIGRTWGIHRSRTTYLRVMRRMTPVPRIKPLKYIGVDDFAFKRGSLYGTLIIDLETGQPVEVLPDRTATTLAHWLRDHPELELATRDRSTEYARGLTEGAPQAQQVLDRWHLVKNLREALERQVQRYQKEMKLALVLEGEHTVLPLCSHSAEQSSQDVTVQKQAQYAKLYAQFQRGHSIAAIVRATGVHRATVHRAIRCQGQVSRRRHARPAGILTPFQTILIERWEAGCRNASQLYRDLVQAGYAGSKRRVILWAQERREVPTPTTPGPFRTSALRNRRSEVGQSSSASSLTVKAASWLLFSLPEDVEEDQQGLIKRLQTCAPLRQAQELVHSFRTMLRTRHGESYPSWAEQVQASGLTELINFAKGLQREGSALLAALTLPYSNGPTEGAVNRLKTIKRPMYGRAGFDLLRLRVLSG</sequence>
<evidence type="ECO:0000313" key="4">
    <source>
        <dbReference type="EMBL" id="OLV17557.1"/>
    </source>
</evidence>
<dbReference type="PANTHER" id="PTHR33498">
    <property type="entry name" value="TRANSPOSASE FOR INSERTION SEQUENCE ELEMENT IS1557"/>
    <property type="match status" value="1"/>
</dbReference>
<protein>
    <submittedName>
        <fullName evidence="4">Mobile element protein</fullName>
    </submittedName>
</protein>
<feature type="domain" description="Transposase IS204/IS1001/IS1096/IS1165 zinc-finger" evidence="3">
    <location>
        <begin position="41"/>
        <end position="87"/>
    </location>
</feature>
<keyword evidence="5" id="KW-1185">Reference proteome</keyword>
<dbReference type="InterPro" id="IPR029261">
    <property type="entry name" value="Transposase_Znf"/>
</dbReference>
<comment type="caution">
    <text evidence="4">The sequence shown here is derived from an EMBL/GenBank/DDBJ whole genome shotgun (WGS) entry which is preliminary data.</text>
</comment>
<dbReference type="OrthoDB" id="8949337at2"/>
<dbReference type="PANTHER" id="PTHR33498:SF1">
    <property type="entry name" value="TRANSPOSASE FOR INSERTION SEQUENCE ELEMENT IS1557"/>
    <property type="match status" value="1"/>
</dbReference>
<name>A0A1U7NXC6_9DEIO</name>
<dbReference type="Pfam" id="PF01610">
    <property type="entry name" value="DDE_Tnp_ISL3"/>
    <property type="match status" value="2"/>
</dbReference>
<dbReference type="EMBL" id="MSTI01000094">
    <property type="protein sequence ID" value="OLV17557.1"/>
    <property type="molecule type" value="Genomic_DNA"/>
</dbReference>
<evidence type="ECO:0000313" key="5">
    <source>
        <dbReference type="Proteomes" id="UP000186607"/>
    </source>
</evidence>
<organism evidence="4 5">
    <name type="scientific">Deinococcus marmoris</name>
    <dbReference type="NCBI Taxonomy" id="249408"/>
    <lineage>
        <taxon>Bacteria</taxon>
        <taxon>Thermotogati</taxon>
        <taxon>Deinococcota</taxon>
        <taxon>Deinococci</taxon>
        <taxon>Deinococcales</taxon>
        <taxon>Deinococcaceae</taxon>
        <taxon>Deinococcus</taxon>
    </lineage>
</organism>
<evidence type="ECO:0000256" key="1">
    <source>
        <dbReference type="SAM" id="MobiDB-lite"/>
    </source>
</evidence>
<dbReference type="STRING" id="249408.BOO71_0008482"/>
<dbReference type="Proteomes" id="UP000186607">
    <property type="component" value="Unassembled WGS sequence"/>
</dbReference>
<dbReference type="AlphaFoldDB" id="A0A1U7NXC6"/>
<dbReference type="NCBIfam" id="NF033550">
    <property type="entry name" value="transpos_ISL3"/>
    <property type="match status" value="1"/>
</dbReference>
<reference evidence="4 5" key="1">
    <citation type="submission" date="2017-01" db="EMBL/GenBank/DDBJ databases">
        <title>Genome Analysis of Deinococcus marmoris KOPRI26562.</title>
        <authorList>
            <person name="Kim J.H."/>
            <person name="Oh H.-M."/>
        </authorList>
    </citation>
    <scope>NUCLEOTIDE SEQUENCE [LARGE SCALE GENOMIC DNA]</scope>
    <source>
        <strain evidence="4 5">KOPRI26562</strain>
    </source>
</reference>
<dbReference type="InterPro" id="IPR002560">
    <property type="entry name" value="Transposase_DDE"/>
</dbReference>
<dbReference type="Pfam" id="PF14690">
    <property type="entry name" value="Zn_ribbon_ISL3"/>
    <property type="match status" value="1"/>
</dbReference>
<feature type="region of interest" description="Disordered" evidence="1">
    <location>
        <begin position="390"/>
        <end position="411"/>
    </location>
</feature>
<evidence type="ECO:0000259" key="3">
    <source>
        <dbReference type="Pfam" id="PF14690"/>
    </source>
</evidence>
<feature type="domain" description="Transposase IS204/IS1001/IS1096/IS1165 DDE" evidence="2">
    <location>
        <begin position="406"/>
        <end position="543"/>
    </location>
</feature>